<dbReference type="Proteomes" id="UP000189933">
    <property type="component" value="Unassembled WGS sequence"/>
</dbReference>
<dbReference type="RefSeq" id="WP_078666043.1">
    <property type="nucleotide sequence ID" value="NZ_FUXM01000027.1"/>
</dbReference>
<reference evidence="2" key="1">
    <citation type="submission" date="2017-02" db="EMBL/GenBank/DDBJ databases">
        <authorList>
            <person name="Varghese N."/>
            <person name="Submissions S."/>
        </authorList>
    </citation>
    <scope>NUCLEOTIDE SEQUENCE [LARGE SCALE GENOMIC DNA]</scope>
    <source>
        <strain evidence="2">DSM 16521</strain>
    </source>
</reference>
<dbReference type="EMBL" id="FUXM01000027">
    <property type="protein sequence ID" value="SKA13043.1"/>
    <property type="molecule type" value="Genomic_DNA"/>
</dbReference>
<evidence type="ECO:0000313" key="2">
    <source>
        <dbReference type="Proteomes" id="UP000189933"/>
    </source>
</evidence>
<keyword evidence="2" id="KW-1185">Reference proteome</keyword>
<evidence type="ECO:0000313" key="1">
    <source>
        <dbReference type="EMBL" id="SKA13043.1"/>
    </source>
</evidence>
<dbReference type="AlphaFoldDB" id="A0A1T4RAP4"/>
<proteinExistence type="predicted"/>
<name>A0A1T4RAP4_9FIRM</name>
<gene>
    <name evidence="1" type="ORF">SAMN02745885_02014</name>
</gene>
<accession>A0A1T4RAP4</accession>
<organism evidence="1 2">
    <name type="scientific">Carboxydocella sporoproducens DSM 16521</name>
    <dbReference type="NCBI Taxonomy" id="1121270"/>
    <lineage>
        <taxon>Bacteria</taxon>
        <taxon>Bacillati</taxon>
        <taxon>Bacillota</taxon>
        <taxon>Clostridia</taxon>
        <taxon>Eubacteriales</taxon>
        <taxon>Clostridiales Family XVI. Incertae Sedis</taxon>
        <taxon>Carboxydocella</taxon>
    </lineage>
</organism>
<protein>
    <submittedName>
        <fullName evidence="1">Uncharacterized protein</fullName>
    </submittedName>
</protein>
<sequence>METFSCYVPYQEIDNGWALLARIRAEVAEIRQQHPELEAYQLVDMGIVDRNTGIEVKLYFSPEKQEFFI</sequence>